<comment type="caution">
    <text evidence="1">The sequence shown here is derived from an EMBL/GenBank/DDBJ whole genome shotgun (WGS) entry which is preliminary data.</text>
</comment>
<keyword evidence="2" id="KW-1185">Reference proteome</keyword>
<proteinExistence type="predicted"/>
<evidence type="ECO:0000313" key="2">
    <source>
        <dbReference type="Proteomes" id="UP001628156"/>
    </source>
</evidence>
<name>A0ABQ0DPR9_9EUKA</name>
<sequence length="382" mass="44975">MKKTALWKKQSKSPGLPNSGQLMEFEEFDEEDIWVDCLSTLNSDITSGVISYLLRQSLTEEEREKNSQMILGFFKQIDKLPEFINFCIERDYFIKLDAPTIYSPFTSIIVSIVNICDQELFLELQQALIKKCGKLKGIELDEEKKSSSEKTLKKLKELLVYFVESWMNYKNFSPLVIDIWSQTQELLIIKGVDQITIDKTMTRIIFLSPFNSFVSCWKSQVETVDAVILLSKLLQSLLSPIPTQSYWKNWMKDNCKDLLEKMTKFMRSKKGITIQRRNFDLNVIPNGSLLIESLNKDWQELKDYISPEGFHLVEIHMKEQTELKVKALLIIRELNNLRVTTFNENQMYLQKMSQMKMRIKDLYEERRYLKQLLGEDDDDEKQ</sequence>
<evidence type="ECO:0008006" key="3">
    <source>
        <dbReference type="Google" id="ProtNLM"/>
    </source>
</evidence>
<reference evidence="1 2" key="1">
    <citation type="journal article" date="2019" name="PLoS Negl. Trop. Dis.">
        <title>Whole genome sequencing of Entamoeba nuttalli reveals mammalian host-related molecular signatures and a novel octapeptide-repeat surface protein.</title>
        <authorList>
            <person name="Tanaka M."/>
            <person name="Makiuchi T."/>
            <person name="Komiyama T."/>
            <person name="Shiina T."/>
            <person name="Osaki K."/>
            <person name="Tachibana H."/>
        </authorList>
    </citation>
    <scope>NUCLEOTIDE SEQUENCE [LARGE SCALE GENOMIC DNA]</scope>
    <source>
        <strain evidence="1 2">P19-061405</strain>
    </source>
</reference>
<dbReference type="EMBL" id="BAAFRS010000223">
    <property type="protein sequence ID" value="GAB1224858.1"/>
    <property type="molecule type" value="Genomic_DNA"/>
</dbReference>
<accession>A0ABQ0DPR9</accession>
<gene>
    <name evidence="1" type="ORF">ENUP19_0223G0011</name>
</gene>
<protein>
    <recommendedName>
        <fullName evidence="3">GTPase-activator protein for Ras family GTPase</fullName>
    </recommendedName>
</protein>
<evidence type="ECO:0000313" key="1">
    <source>
        <dbReference type="EMBL" id="GAB1224858.1"/>
    </source>
</evidence>
<organism evidence="1 2">
    <name type="scientific">Entamoeba nuttalli</name>
    <dbReference type="NCBI Taxonomy" id="412467"/>
    <lineage>
        <taxon>Eukaryota</taxon>
        <taxon>Amoebozoa</taxon>
        <taxon>Evosea</taxon>
        <taxon>Archamoebae</taxon>
        <taxon>Mastigamoebida</taxon>
        <taxon>Entamoebidae</taxon>
        <taxon>Entamoeba</taxon>
    </lineage>
</organism>
<dbReference type="Proteomes" id="UP001628156">
    <property type="component" value="Unassembled WGS sequence"/>
</dbReference>